<dbReference type="InterPro" id="IPR015350">
    <property type="entry name" value="Beta-trefoil_DNA-bd_dom"/>
</dbReference>
<dbReference type="GO" id="GO:0000978">
    <property type="term" value="F:RNA polymerase II cis-regulatory region sequence-specific DNA binding"/>
    <property type="evidence" value="ECO:0007669"/>
    <property type="project" value="InterPro"/>
</dbReference>
<keyword evidence="6" id="KW-0539">Nucleus</keyword>
<accession>A0A0D7BXQ6</accession>
<dbReference type="SUPFAM" id="SSF49417">
    <property type="entry name" value="p53-like transcription factors"/>
    <property type="match status" value="1"/>
</dbReference>
<keyword evidence="4" id="KW-0238">DNA-binding</keyword>
<proteinExistence type="inferred from homology"/>
<feature type="compositionally biased region" description="Polar residues" evidence="7">
    <location>
        <begin position="428"/>
        <end position="444"/>
    </location>
</feature>
<feature type="region of interest" description="Disordered" evidence="7">
    <location>
        <begin position="423"/>
        <end position="482"/>
    </location>
</feature>
<dbReference type="InterPro" id="IPR015351">
    <property type="entry name" value="RBP-J/Cbf11/Cbf12_DNA-bd"/>
</dbReference>
<dbReference type="InterPro" id="IPR013783">
    <property type="entry name" value="Ig-like_fold"/>
</dbReference>
<feature type="region of interest" description="Disordered" evidence="7">
    <location>
        <begin position="599"/>
        <end position="684"/>
    </location>
</feature>
<feature type="domain" description="Beta-trefoil DNA-binding" evidence="9">
    <location>
        <begin position="391"/>
        <end position="692"/>
    </location>
</feature>
<dbReference type="OrthoDB" id="5600360at2759"/>
<reference evidence="10 11" key="1">
    <citation type="journal article" date="2015" name="Fungal Genet. Biol.">
        <title>Evolution of novel wood decay mechanisms in Agaricales revealed by the genome sequences of Fistulina hepatica and Cylindrobasidium torrendii.</title>
        <authorList>
            <person name="Floudas D."/>
            <person name="Held B.W."/>
            <person name="Riley R."/>
            <person name="Nagy L.G."/>
            <person name="Koehler G."/>
            <person name="Ransdell A.S."/>
            <person name="Younus H."/>
            <person name="Chow J."/>
            <person name="Chiniquy J."/>
            <person name="Lipzen A."/>
            <person name="Tritt A."/>
            <person name="Sun H."/>
            <person name="Haridas S."/>
            <person name="LaButti K."/>
            <person name="Ohm R.A."/>
            <person name="Kues U."/>
            <person name="Blanchette R.A."/>
            <person name="Grigoriev I.V."/>
            <person name="Minto R.E."/>
            <person name="Hibbett D.S."/>
        </authorList>
    </citation>
    <scope>NUCLEOTIDE SEQUENCE [LARGE SCALE GENOMIC DNA]</scope>
    <source>
        <strain evidence="10 11">FP15055 ss-10</strain>
    </source>
</reference>
<evidence type="ECO:0000256" key="6">
    <source>
        <dbReference type="ARBA" id="ARBA00023242"/>
    </source>
</evidence>
<evidence type="ECO:0000259" key="9">
    <source>
        <dbReference type="SMART" id="SM01268"/>
    </source>
</evidence>
<feature type="region of interest" description="Disordered" evidence="7">
    <location>
        <begin position="181"/>
        <end position="202"/>
    </location>
</feature>
<dbReference type="EMBL" id="KN880431">
    <property type="protein sequence ID" value="KIY74441.1"/>
    <property type="molecule type" value="Genomic_DNA"/>
</dbReference>
<dbReference type="InterPro" id="IPR014756">
    <property type="entry name" value="Ig_E-set"/>
</dbReference>
<sequence>MDPAYNMTPEPDPGYTELLGNGMGHQYRRPDASSSSLHAGGYGMLNDASYTHPSYDPSMHPYTNGHNSAYVSSYNTGKVTPPEPTHHSAYAPMPAPGFDYDQSSPRRLAVYSDITDEYGSTGVGNGTYLSTTSYEGEEHINSYGHSNGAPHDRPTGTLRSVAPQVTHGGSLNDPYYASNGNALMHGPSTGSQLPRPAPSLQPSAMATDLHSFIKPTVEEYLSTPNRLGYGERTVIVMSSKVAQKSYGNEKRFLCPPPTAILIGHSWWTDVRNGPDESDIKLCPPRVVVSISGEAPPQEGTIEWTSSTGKSLDVNDPPPWHSTTYIGRCVGKQLFISELDEKRKKVEALAAVTVPSHDEDEPARVIGVFPSKPIKVISKPSKKRQSAKNLELCINHGSTISLFHRLRSQTVSTKYLCVSGSGASFKGSDGQSLQGADSGRTSSPSFIARTASWDASKPSGTVDSPPPPPPQPDYPSPPPNAIPLTANGSQIPVYYNQTIVLQCLTSGVVSPVLIIRKVDRQTTAVGGGMQDGSKAVSDRHCAPGEVCGDPVSQLHKIAFEVYDANNYPAPQNLIGQSGSFLSCMGEKVNTYRPLEARSWAPGSHMSPSSPLMQNGTADYFGQDSGPPSPTGSEYLPGTNDGGKVKKPMRSASSAGNRSTGKGRRRTGGSASSNSNSRRPTASDYALGSSGAMWQVDIGESSVWTIVGTEQARYNFFVPTALFDAEAASNVMLSAVPSKPVTPFPSVIKYLSPDRASELPVRHTRSTSPVPGAADDSRVITIYGENFDRKEPYSVYFGSEPSSFAEVRCGEVMACVPPETSLSINKRRPILLVRWDGVIFPTSTMYP</sequence>
<dbReference type="InterPro" id="IPR008967">
    <property type="entry name" value="p53-like_TF_DNA-bd_sf"/>
</dbReference>
<protein>
    <submittedName>
        <fullName evidence="10">LAG1-DNAbind-domain-containing protein</fullName>
    </submittedName>
</protein>
<comment type="subcellular location">
    <subcellularLocation>
        <location evidence="1">Nucleus</location>
    </subcellularLocation>
</comment>
<dbReference type="SMART" id="SM01267">
    <property type="entry name" value="LAG1_DNAbind"/>
    <property type="match status" value="1"/>
</dbReference>
<comment type="similarity">
    <text evidence="2">Belongs to the Su(H) family.</text>
</comment>
<dbReference type="Pfam" id="PF20144">
    <property type="entry name" value="TIG_SUH"/>
    <property type="match status" value="1"/>
</dbReference>
<dbReference type="SUPFAM" id="SSF110217">
    <property type="entry name" value="DNA-binding protein LAG-1 (CSL)"/>
    <property type="match status" value="1"/>
</dbReference>
<evidence type="ECO:0000259" key="8">
    <source>
        <dbReference type="SMART" id="SM01267"/>
    </source>
</evidence>
<dbReference type="GO" id="GO:0001228">
    <property type="term" value="F:DNA-binding transcription activator activity, RNA polymerase II-specific"/>
    <property type="evidence" value="ECO:0007669"/>
    <property type="project" value="InterPro"/>
</dbReference>
<dbReference type="Gene3D" id="2.60.40.1450">
    <property type="entry name" value="LAG1, DNA binding domain"/>
    <property type="match status" value="1"/>
</dbReference>
<dbReference type="Pfam" id="PF09271">
    <property type="entry name" value="LAG1-DNAbind"/>
    <property type="match status" value="1"/>
</dbReference>
<keyword evidence="5" id="KW-0804">Transcription</keyword>
<dbReference type="Proteomes" id="UP000054007">
    <property type="component" value="Unassembled WGS sequence"/>
</dbReference>
<dbReference type="Gene3D" id="2.60.40.10">
    <property type="entry name" value="Immunoglobulins"/>
    <property type="match status" value="1"/>
</dbReference>
<evidence type="ECO:0000256" key="5">
    <source>
        <dbReference type="ARBA" id="ARBA00023163"/>
    </source>
</evidence>
<dbReference type="FunFam" id="2.60.40.1450:FF:000003">
    <property type="entry name" value="Related to J kappa-recombination signal binding protein"/>
    <property type="match status" value="1"/>
</dbReference>
<feature type="region of interest" description="Disordered" evidence="7">
    <location>
        <begin position="138"/>
        <end position="159"/>
    </location>
</feature>
<dbReference type="InterPro" id="IPR037095">
    <property type="entry name" value="RBP-J/Cbf11_DNA-bd_sf"/>
</dbReference>
<dbReference type="InterPro" id="IPR040159">
    <property type="entry name" value="CLS_fam"/>
</dbReference>
<evidence type="ECO:0000313" key="10">
    <source>
        <dbReference type="EMBL" id="KIY74441.1"/>
    </source>
</evidence>
<organism evidence="10 11">
    <name type="scientific">Cylindrobasidium torrendii FP15055 ss-10</name>
    <dbReference type="NCBI Taxonomy" id="1314674"/>
    <lineage>
        <taxon>Eukaryota</taxon>
        <taxon>Fungi</taxon>
        <taxon>Dikarya</taxon>
        <taxon>Basidiomycota</taxon>
        <taxon>Agaricomycotina</taxon>
        <taxon>Agaricomycetes</taxon>
        <taxon>Agaricomycetidae</taxon>
        <taxon>Agaricales</taxon>
        <taxon>Marasmiineae</taxon>
        <taxon>Physalacriaceae</taxon>
        <taxon>Cylindrobasidium</taxon>
    </lineage>
</organism>
<dbReference type="GO" id="GO:0005634">
    <property type="term" value="C:nucleus"/>
    <property type="evidence" value="ECO:0007669"/>
    <property type="project" value="UniProtKB-SubCell"/>
</dbReference>
<feature type="region of interest" description="Disordered" evidence="7">
    <location>
        <begin position="1"/>
        <end position="35"/>
    </location>
</feature>
<evidence type="ECO:0000256" key="3">
    <source>
        <dbReference type="ARBA" id="ARBA00023015"/>
    </source>
</evidence>
<dbReference type="AlphaFoldDB" id="A0A0D7BXQ6"/>
<keyword evidence="3" id="KW-0805">Transcription regulation</keyword>
<name>A0A0D7BXQ6_9AGAR</name>
<evidence type="ECO:0000313" key="11">
    <source>
        <dbReference type="Proteomes" id="UP000054007"/>
    </source>
</evidence>
<evidence type="ECO:0000256" key="7">
    <source>
        <dbReference type="SAM" id="MobiDB-lite"/>
    </source>
</evidence>
<evidence type="ECO:0000256" key="4">
    <source>
        <dbReference type="ARBA" id="ARBA00023125"/>
    </source>
</evidence>
<feature type="compositionally biased region" description="Polar residues" evidence="7">
    <location>
        <begin position="604"/>
        <end position="615"/>
    </location>
</feature>
<evidence type="ECO:0000256" key="2">
    <source>
        <dbReference type="ARBA" id="ARBA00009704"/>
    </source>
</evidence>
<keyword evidence="11" id="KW-1185">Reference proteome</keyword>
<evidence type="ECO:0000256" key="1">
    <source>
        <dbReference type="ARBA" id="ARBA00004123"/>
    </source>
</evidence>
<gene>
    <name evidence="10" type="ORF">CYLTODRAFT_439328</name>
</gene>
<feature type="compositionally biased region" description="Pro residues" evidence="7">
    <location>
        <begin position="463"/>
        <end position="480"/>
    </location>
</feature>
<dbReference type="SMART" id="SM01268">
    <property type="entry name" value="BTD"/>
    <property type="match status" value="1"/>
</dbReference>
<dbReference type="PANTHER" id="PTHR10665">
    <property type="entry name" value="RECOMBINING BINDING PROTEIN SUPPRESSOR OF HAIRLESS"/>
    <property type="match status" value="1"/>
</dbReference>
<feature type="compositionally biased region" description="Low complexity" evidence="7">
    <location>
        <begin position="666"/>
        <end position="681"/>
    </location>
</feature>
<dbReference type="Pfam" id="PF09270">
    <property type="entry name" value="BTD"/>
    <property type="match status" value="1"/>
</dbReference>
<dbReference type="InterPro" id="IPR038007">
    <property type="entry name" value="RBP-Jkappa_IPT"/>
</dbReference>
<feature type="domain" description="RBP-J/Cbf11/Cbf12 DNA binding" evidence="8">
    <location>
        <begin position="233"/>
        <end position="390"/>
    </location>
</feature>
<dbReference type="InterPro" id="IPR036358">
    <property type="entry name" value="BTD_sf"/>
</dbReference>
<dbReference type="SUPFAM" id="SSF81296">
    <property type="entry name" value="E set domains"/>
    <property type="match status" value="1"/>
</dbReference>
<dbReference type="STRING" id="1314674.A0A0D7BXQ6"/>